<evidence type="ECO:0000313" key="11">
    <source>
        <dbReference type="Proteomes" id="UP001444071"/>
    </source>
</evidence>
<gene>
    <name evidence="10" type="ORF">XENORESO_022069</name>
</gene>
<keyword evidence="2" id="KW-0273">Eye lens protein</keyword>
<proteinExistence type="inferred from homology"/>
<evidence type="ECO:0000256" key="4">
    <source>
        <dbReference type="ARBA" id="ARBA00022833"/>
    </source>
</evidence>
<evidence type="ECO:0000259" key="9">
    <source>
        <dbReference type="PROSITE" id="PS01031"/>
    </source>
</evidence>
<dbReference type="InterPro" id="IPR002068">
    <property type="entry name" value="A-crystallin/Hsp20_dom"/>
</dbReference>
<protein>
    <recommendedName>
        <fullName evidence="1">Alpha-crystallin B chain</fullName>
    </recommendedName>
    <alternativeName>
        <fullName evidence="5">Alpha(B)-crystallin</fullName>
    </alternativeName>
</protein>
<evidence type="ECO:0000313" key="10">
    <source>
        <dbReference type="EMBL" id="MEQ2271126.1"/>
    </source>
</evidence>
<dbReference type="InterPro" id="IPR001436">
    <property type="entry name" value="Alpha-crystallin/sHSP_animal"/>
</dbReference>
<keyword evidence="8" id="KW-0175">Coiled coil</keyword>
<evidence type="ECO:0000256" key="6">
    <source>
        <dbReference type="PROSITE-ProRule" id="PRU00285"/>
    </source>
</evidence>
<comment type="similarity">
    <text evidence="6 7">Belongs to the small heat shock protein (HSP20) family.</text>
</comment>
<keyword evidence="3" id="KW-0479">Metal-binding</keyword>
<accession>A0ABV0WP11</accession>
<dbReference type="Pfam" id="PF14197">
    <property type="entry name" value="Cep57_CLD_2"/>
    <property type="match status" value="1"/>
</dbReference>
<dbReference type="InterPro" id="IPR025925">
    <property type="entry name" value="PPC89_CLD"/>
</dbReference>
<sequence length="352" mass="40832">MDIPIQYPWYRRGFPSRLSDLSLAEPLADWPLMWPFSWSFPFMRPSFMRWFNWPDNGHSEMRMERDRFVIYLDVKHFSPDELSVNVSDEFITVLAKHEDRQIDHGIVLREFLRKYRLPSGVIGADITSNLSSDGILTITSTSSPASGVDGGGAIETDLILAAELGQALLEKNEELAETLQQRERELEALQQEKHVLQRKLEMNELESGQKESELTADLASLRAELEKYHSEGRDRRKDESEQMAQLANHNQRLVEQLAEAVTLEHSLRTELRALSEEMEKSSFNRNISHTQLENMQAEITVLQKRLSHMERQLKASEEDSQRLRVERDGLRDRLSELHVKLTEKETEVGIRH</sequence>
<dbReference type="EMBL" id="JAHRIM010061035">
    <property type="protein sequence ID" value="MEQ2271126.1"/>
    <property type="molecule type" value="Genomic_DNA"/>
</dbReference>
<dbReference type="PANTHER" id="PTHR45640:SF5">
    <property type="entry name" value="ALPHA-CRYSTALLIN B CHAIN"/>
    <property type="match status" value="1"/>
</dbReference>
<keyword evidence="11" id="KW-1185">Reference proteome</keyword>
<evidence type="ECO:0000256" key="1">
    <source>
        <dbReference type="ARBA" id="ARBA00018516"/>
    </source>
</evidence>
<dbReference type="PRINTS" id="PR00299">
    <property type="entry name" value="ACRYSTALLIN"/>
</dbReference>
<dbReference type="Gene3D" id="2.60.40.790">
    <property type="match status" value="1"/>
</dbReference>
<evidence type="ECO:0000256" key="7">
    <source>
        <dbReference type="RuleBase" id="RU003616"/>
    </source>
</evidence>
<comment type="caution">
    <text evidence="10">The sequence shown here is derived from an EMBL/GenBank/DDBJ whole genome shotgun (WGS) entry which is preliminary data.</text>
</comment>
<evidence type="ECO:0000256" key="5">
    <source>
        <dbReference type="ARBA" id="ARBA00030175"/>
    </source>
</evidence>
<dbReference type="PROSITE" id="PS01031">
    <property type="entry name" value="SHSP"/>
    <property type="match status" value="1"/>
</dbReference>
<dbReference type="SUPFAM" id="SSF49764">
    <property type="entry name" value="HSP20-like chaperones"/>
    <property type="match status" value="1"/>
</dbReference>
<feature type="domain" description="SHSP" evidence="9">
    <location>
        <begin position="49"/>
        <end position="157"/>
    </location>
</feature>
<feature type="coiled-coil region" evidence="8">
    <location>
        <begin position="161"/>
        <end position="256"/>
    </location>
</feature>
<keyword evidence="4" id="KW-0862">Zinc</keyword>
<organism evidence="10 11">
    <name type="scientific">Xenotaenia resolanae</name>
    <dbReference type="NCBI Taxonomy" id="208358"/>
    <lineage>
        <taxon>Eukaryota</taxon>
        <taxon>Metazoa</taxon>
        <taxon>Chordata</taxon>
        <taxon>Craniata</taxon>
        <taxon>Vertebrata</taxon>
        <taxon>Euteleostomi</taxon>
        <taxon>Actinopterygii</taxon>
        <taxon>Neopterygii</taxon>
        <taxon>Teleostei</taxon>
        <taxon>Neoteleostei</taxon>
        <taxon>Acanthomorphata</taxon>
        <taxon>Ovalentaria</taxon>
        <taxon>Atherinomorphae</taxon>
        <taxon>Cyprinodontiformes</taxon>
        <taxon>Goodeidae</taxon>
        <taxon>Xenotaenia</taxon>
    </lineage>
</organism>
<dbReference type="InterPro" id="IPR008978">
    <property type="entry name" value="HSP20-like_chaperone"/>
</dbReference>
<dbReference type="Pfam" id="PF00011">
    <property type="entry name" value="HSP20"/>
    <property type="match status" value="1"/>
</dbReference>
<evidence type="ECO:0000256" key="8">
    <source>
        <dbReference type="SAM" id="Coils"/>
    </source>
</evidence>
<dbReference type="PANTHER" id="PTHR45640">
    <property type="entry name" value="HEAT SHOCK PROTEIN HSP-12.2-RELATED"/>
    <property type="match status" value="1"/>
</dbReference>
<evidence type="ECO:0000256" key="2">
    <source>
        <dbReference type="ARBA" id="ARBA00022613"/>
    </source>
</evidence>
<feature type="coiled-coil region" evidence="8">
    <location>
        <begin position="292"/>
        <end position="347"/>
    </location>
</feature>
<reference evidence="10 11" key="1">
    <citation type="submission" date="2021-06" db="EMBL/GenBank/DDBJ databases">
        <authorList>
            <person name="Palmer J.M."/>
        </authorList>
    </citation>
    <scope>NUCLEOTIDE SEQUENCE [LARGE SCALE GENOMIC DNA]</scope>
    <source>
        <strain evidence="10 11">XR_2019</strain>
        <tissue evidence="10">Muscle</tissue>
    </source>
</reference>
<name>A0ABV0WP11_9TELE</name>
<dbReference type="Proteomes" id="UP001444071">
    <property type="component" value="Unassembled WGS sequence"/>
</dbReference>
<evidence type="ECO:0000256" key="3">
    <source>
        <dbReference type="ARBA" id="ARBA00022723"/>
    </source>
</evidence>